<protein>
    <submittedName>
        <fullName evidence="2">Uncharacterized protein</fullName>
    </submittedName>
</protein>
<keyword evidence="3" id="KW-1185">Reference proteome</keyword>
<comment type="caution">
    <text evidence="2">The sequence shown here is derived from an EMBL/GenBank/DDBJ whole genome shotgun (WGS) entry which is preliminary data.</text>
</comment>
<feature type="transmembrane region" description="Helical" evidence="1">
    <location>
        <begin position="79"/>
        <end position="98"/>
    </location>
</feature>
<accession>A0ABR0TFU1</accession>
<reference evidence="2 3" key="1">
    <citation type="submission" date="2023-11" db="EMBL/GenBank/DDBJ databases">
        <title>Draft genome sequence and annotation of the polyextremotolerant black yeast-like fungus Aureobasidium pullulans NRRL 62042.</title>
        <authorList>
            <person name="Dielentheis-Frenken M.R.E."/>
            <person name="Wibberg D."/>
            <person name="Blank L.M."/>
            <person name="Tiso T."/>
        </authorList>
    </citation>
    <scope>NUCLEOTIDE SEQUENCE [LARGE SCALE GENOMIC DNA]</scope>
    <source>
        <strain evidence="2 3">NRRL 62042</strain>
    </source>
</reference>
<dbReference type="Proteomes" id="UP001341245">
    <property type="component" value="Unassembled WGS sequence"/>
</dbReference>
<organism evidence="2 3">
    <name type="scientific">Aureobasidium pullulans</name>
    <name type="common">Black yeast</name>
    <name type="synonym">Pullularia pullulans</name>
    <dbReference type="NCBI Taxonomy" id="5580"/>
    <lineage>
        <taxon>Eukaryota</taxon>
        <taxon>Fungi</taxon>
        <taxon>Dikarya</taxon>
        <taxon>Ascomycota</taxon>
        <taxon>Pezizomycotina</taxon>
        <taxon>Dothideomycetes</taxon>
        <taxon>Dothideomycetidae</taxon>
        <taxon>Dothideales</taxon>
        <taxon>Saccotheciaceae</taxon>
        <taxon>Aureobasidium</taxon>
    </lineage>
</organism>
<name>A0ABR0TFU1_AURPU</name>
<keyword evidence="1" id="KW-0472">Membrane</keyword>
<feature type="transmembrane region" description="Helical" evidence="1">
    <location>
        <begin position="104"/>
        <end position="124"/>
    </location>
</feature>
<dbReference type="EMBL" id="JASGXD010000011">
    <property type="protein sequence ID" value="KAK6002830.1"/>
    <property type="molecule type" value="Genomic_DNA"/>
</dbReference>
<evidence type="ECO:0000313" key="3">
    <source>
        <dbReference type="Proteomes" id="UP001341245"/>
    </source>
</evidence>
<evidence type="ECO:0000313" key="2">
    <source>
        <dbReference type="EMBL" id="KAK6002830.1"/>
    </source>
</evidence>
<sequence length="432" mass="48625">MTFFCRQPSRLIVQFGAVRSQTSARLAHHVRIALPTTKPGLFMRSASNAAAPAQTTYPRRLLIYRAPTTELATIGTIKLTGLGAFAIACLVIAPNVYWDESSPLWMAPAVIAVSATLLPLFHVLTRPSIANIFIDVPATARRSKEALISFAKRLPPDTALEIQTLGLLPAPRTKTLRVGELRIRPEGWGRLANLEQVHEIDKTSKIPKWARWSLQRFYARPVASRWKNSRAPEVWPLVYEAITRNTVANMSKKNLSPPTGIVPPARPQLSASVVRPGQPSASVVQKKVPAPKAAPKARRVAPTFILPYPLINPFEFDVQIFHIATPKSRDISDTTIAAVQPQQEIFQRAQYFWCLERNKHIERWLSANDQDCPDIYATYINDANMVVYRKRVGKSTEHDQRMLTFLEQYPTTYANVIVEFTWYKANILQGKN</sequence>
<keyword evidence="1" id="KW-0812">Transmembrane</keyword>
<proteinExistence type="predicted"/>
<gene>
    <name evidence="2" type="ORF">QM012_001580</name>
</gene>
<keyword evidence="1" id="KW-1133">Transmembrane helix</keyword>
<evidence type="ECO:0000256" key="1">
    <source>
        <dbReference type="SAM" id="Phobius"/>
    </source>
</evidence>